<dbReference type="EMBL" id="NCKW01007057">
    <property type="protein sequence ID" value="POM70396.1"/>
    <property type="molecule type" value="Genomic_DNA"/>
</dbReference>
<reference evidence="2 3" key="1">
    <citation type="journal article" date="2017" name="Genome Biol. Evol.">
        <title>Phytophthora megakarya and P. palmivora, closely related causal agents of cacao black pod rot, underwent increases in genome sizes and gene numbers by different mechanisms.</title>
        <authorList>
            <person name="Ali S.S."/>
            <person name="Shao J."/>
            <person name="Lary D.J."/>
            <person name="Kronmiller B."/>
            <person name="Shen D."/>
            <person name="Strem M.D."/>
            <person name="Amoako-Attah I."/>
            <person name="Akrofi A.Y."/>
            <person name="Begoude B.A."/>
            <person name="Ten Hoopen G.M."/>
            <person name="Coulibaly K."/>
            <person name="Kebe B.I."/>
            <person name="Melnick R.L."/>
            <person name="Guiltinan M.J."/>
            <person name="Tyler B.M."/>
            <person name="Meinhardt L.W."/>
            <person name="Bailey B.A."/>
        </authorList>
    </citation>
    <scope>NUCLEOTIDE SEQUENCE [LARGE SCALE GENOMIC DNA]</scope>
    <source>
        <strain evidence="3">sbr112.9</strain>
    </source>
</reference>
<evidence type="ECO:0000313" key="3">
    <source>
        <dbReference type="Proteomes" id="UP000237271"/>
    </source>
</evidence>
<accession>A0A2P4XXX1</accession>
<evidence type="ECO:0000256" key="1">
    <source>
        <dbReference type="SAM" id="MobiDB-lite"/>
    </source>
</evidence>
<organism evidence="2 3">
    <name type="scientific">Phytophthora palmivora</name>
    <dbReference type="NCBI Taxonomy" id="4796"/>
    <lineage>
        <taxon>Eukaryota</taxon>
        <taxon>Sar</taxon>
        <taxon>Stramenopiles</taxon>
        <taxon>Oomycota</taxon>
        <taxon>Peronosporomycetes</taxon>
        <taxon>Peronosporales</taxon>
        <taxon>Peronosporaceae</taxon>
        <taxon>Phytophthora</taxon>
    </lineage>
</organism>
<dbReference type="OrthoDB" id="425082at2759"/>
<proteinExistence type="predicted"/>
<gene>
    <name evidence="2" type="ORF">PHPALM_13172</name>
</gene>
<keyword evidence="3" id="KW-1185">Reference proteome</keyword>
<dbReference type="AlphaFoldDB" id="A0A2P4XXX1"/>
<feature type="region of interest" description="Disordered" evidence="1">
    <location>
        <begin position="133"/>
        <end position="159"/>
    </location>
</feature>
<dbReference type="InterPro" id="IPR032727">
    <property type="entry name" value="CLAMP"/>
</dbReference>
<dbReference type="PANTHER" id="PTHR28457">
    <property type="entry name" value="COILED-COIL DOMAIN-CONTAINING PROTEIN 189"/>
    <property type="match status" value="1"/>
</dbReference>
<dbReference type="Proteomes" id="UP000237271">
    <property type="component" value="Unassembled WGS sequence"/>
</dbReference>
<name>A0A2P4XXX1_9STRA</name>
<protein>
    <submittedName>
        <fullName evidence="2">Uncharacterized protein</fullName>
    </submittedName>
</protein>
<evidence type="ECO:0000313" key="2">
    <source>
        <dbReference type="EMBL" id="POM70396.1"/>
    </source>
</evidence>
<dbReference type="PANTHER" id="PTHR28457:SF1">
    <property type="entry name" value="CILIA- AND FLAGELLA-ASSOCIATED PROTEIN 119"/>
    <property type="match status" value="1"/>
</dbReference>
<feature type="compositionally biased region" description="Polar residues" evidence="1">
    <location>
        <begin position="133"/>
        <end position="143"/>
    </location>
</feature>
<sequence>MDCSSNEGSEQCDQCFVLVVVGMGKATEVVAPVAPVMVEEQPSPVEDPLGLKTLVSLEQLEQLKAAESSAERVDRLQCALGVQHYPVNPRTNVWVDFCFGVLNFAQDEACLPPEKTLTLLTLAHEVYVFATQPTSDSPANTLSEPMPPSSPDLPEDASITKGTIPARAHHTSLGAYPSVEAVYDQFREKIRQASGMVTNNDSAEDANTLSTLASTPFLPMEVAQIVAFFTSTFFRHLRAYQYLSRVPRPSFARELPMATETPLHPGTLADATLQAE</sequence>
<comment type="caution">
    <text evidence="2">The sequence shown here is derived from an EMBL/GenBank/DDBJ whole genome shotgun (WGS) entry which is preliminary data.</text>
</comment>